<organism evidence="2 3">
    <name type="scientific">Streptomyces lancefieldiae</name>
    <dbReference type="NCBI Taxonomy" id="3075520"/>
    <lineage>
        <taxon>Bacteria</taxon>
        <taxon>Bacillati</taxon>
        <taxon>Actinomycetota</taxon>
        <taxon>Actinomycetes</taxon>
        <taxon>Kitasatosporales</taxon>
        <taxon>Streptomycetaceae</taxon>
        <taxon>Streptomyces</taxon>
    </lineage>
</organism>
<gene>
    <name evidence="2" type="ORF">RM812_37225</name>
</gene>
<comment type="caution">
    <text evidence="2">The sequence shown here is derived from an EMBL/GenBank/DDBJ whole genome shotgun (WGS) entry which is preliminary data.</text>
</comment>
<feature type="region of interest" description="Disordered" evidence="1">
    <location>
        <begin position="44"/>
        <end position="83"/>
    </location>
</feature>
<evidence type="ECO:0000313" key="2">
    <source>
        <dbReference type="EMBL" id="MDT0615782.1"/>
    </source>
</evidence>
<reference evidence="2" key="1">
    <citation type="submission" date="2024-05" db="EMBL/GenBank/DDBJ databases">
        <title>30 novel species of actinomycetes from the DSMZ collection.</title>
        <authorList>
            <person name="Nouioui I."/>
        </authorList>
    </citation>
    <scope>NUCLEOTIDE SEQUENCE</scope>
    <source>
        <strain evidence="2">DSM 40712</strain>
    </source>
</reference>
<evidence type="ECO:0000256" key="1">
    <source>
        <dbReference type="SAM" id="MobiDB-lite"/>
    </source>
</evidence>
<name>A0ABU3B1R4_9ACTN</name>
<protein>
    <submittedName>
        <fullName evidence="2">Uncharacterized protein</fullName>
    </submittedName>
</protein>
<proteinExistence type="predicted"/>
<keyword evidence="3" id="KW-1185">Reference proteome</keyword>
<dbReference type="Proteomes" id="UP001180724">
    <property type="component" value="Unassembled WGS sequence"/>
</dbReference>
<evidence type="ECO:0000313" key="3">
    <source>
        <dbReference type="Proteomes" id="UP001180724"/>
    </source>
</evidence>
<accession>A0ABU3B1R4</accession>
<sequence length="83" mass="8391">MSYSVGQVAGFASVTVTRPDNVVDDASTKAARAGFELLKFDLDHGQVHVEGPVGPGRRRGTSPGAPGRTSGPSTPMAAVPDGA</sequence>
<dbReference type="EMBL" id="JAVRFH010000074">
    <property type="protein sequence ID" value="MDT0615782.1"/>
    <property type="molecule type" value="Genomic_DNA"/>
</dbReference>